<dbReference type="SUPFAM" id="SSF46894">
    <property type="entry name" value="C-terminal effector domain of the bipartite response regulators"/>
    <property type="match status" value="1"/>
</dbReference>
<gene>
    <name evidence="6" type="ORF">CMUST_03120</name>
</gene>
<dbReference type="PANTHER" id="PTHR43214:SF42">
    <property type="entry name" value="TRANSCRIPTIONAL REGULATORY PROTEIN DESR"/>
    <property type="match status" value="1"/>
</dbReference>
<dbReference type="SMART" id="SM00421">
    <property type="entry name" value="HTH_LUXR"/>
    <property type="match status" value="1"/>
</dbReference>
<evidence type="ECO:0000313" key="7">
    <source>
        <dbReference type="Proteomes" id="UP000035199"/>
    </source>
</evidence>
<dbReference type="PROSITE" id="PS50043">
    <property type="entry name" value="HTH_LUXR_2"/>
    <property type="match status" value="1"/>
</dbReference>
<dbReference type="GO" id="GO:0000160">
    <property type="term" value="P:phosphorelay signal transduction system"/>
    <property type="evidence" value="ECO:0007669"/>
    <property type="project" value="InterPro"/>
</dbReference>
<dbReference type="GO" id="GO:0006355">
    <property type="term" value="P:regulation of DNA-templated transcription"/>
    <property type="evidence" value="ECO:0007669"/>
    <property type="project" value="InterPro"/>
</dbReference>
<dbReference type="InterPro" id="IPR011006">
    <property type="entry name" value="CheY-like_superfamily"/>
</dbReference>
<dbReference type="STRING" id="571915.CMUST_03120"/>
<dbReference type="Gene3D" id="3.40.50.2300">
    <property type="match status" value="1"/>
</dbReference>
<dbReference type="RefSeq" id="WP_047261276.1">
    <property type="nucleotide sequence ID" value="NZ_CP011542.1"/>
</dbReference>
<dbReference type="InterPro" id="IPR058245">
    <property type="entry name" value="NreC/VraR/RcsB-like_REC"/>
</dbReference>
<dbReference type="PROSITE" id="PS50110">
    <property type="entry name" value="RESPONSE_REGULATORY"/>
    <property type="match status" value="1"/>
</dbReference>
<dbReference type="SMART" id="SM00448">
    <property type="entry name" value="REC"/>
    <property type="match status" value="1"/>
</dbReference>
<feature type="domain" description="HTH luxR-type" evidence="4">
    <location>
        <begin position="140"/>
        <end position="205"/>
    </location>
</feature>
<dbReference type="Pfam" id="PF00196">
    <property type="entry name" value="GerE"/>
    <property type="match status" value="1"/>
</dbReference>
<keyword evidence="7" id="KW-1185">Reference proteome</keyword>
<feature type="domain" description="Response regulatory" evidence="5">
    <location>
        <begin position="3"/>
        <end position="125"/>
    </location>
</feature>
<evidence type="ECO:0000256" key="1">
    <source>
        <dbReference type="ARBA" id="ARBA00022553"/>
    </source>
</evidence>
<dbReference type="InterPro" id="IPR000792">
    <property type="entry name" value="Tscrpt_reg_LuxR_C"/>
</dbReference>
<dbReference type="OrthoDB" id="9808843at2"/>
<keyword evidence="2" id="KW-0238">DNA-binding</keyword>
<dbReference type="SUPFAM" id="SSF52172">
    <property type="entry name" value="CheY-like"/>
    <property type="match status" value="1"/>
</dbReference>
<dbReference type="Gene3D" id="1.10.10.10">
    <property type="entry name" value="Winged helix-like DNA-binding domain superfamily/Winged helix DNA-binding domain"/>
    <property type="match status" value="1"/>
</dbReference>
<dbReference type="PATRIC" id="fig|571915.4.peg.659"/>
<dbReference type="PRINTS" id="PR00038">
    <property type="entry name" value="HTHLUXR"/>
</dbReference>
<dbReference type="InterPro" id="IPR036388">
    <property type="entry name" value="WH-like_DNA-bd_sf"/>
</dbReference>
<dbReference type="GO" id="GO:0003677">
    <property type="term" value="F:DNA binding"/>
    <property type="evidence" value="ECO:0007669"/>
    <property type="project" value="UniProtKB-KW"/>
</dbReference>
<evidence type="ECO:0000313" key="6">
    <source>
        <dbReference type="EMBL" id="AKK04968.1"/>
    </source>
</evidence>
<organism evidence="6 7">
    <name type="scientific">Corynebacterium mustelae</name>
    <dbReference type="NCBI Taxonomy" id="571915"/>
    <lineage>
        <taxon>Bacteria</taxon>
        <taxon>Bacillati</taxon>
        <taxon>Actinomycetota</taxon>
        <taxon>Actinomycetes</taxon>
        <taxon>Mycobacteriales</taxon>
        <taxon>Corynebacteriaceae</taxon>
        <taxon>Corynebacterium</taxon>
    </lineage>
</organism>
<evidence type="ECO:0000256" key="3">
    <source>
        <dbReference type="PROSITE-ProRule" id="PRU00169"/>
    </source>
</evidence>
<evidence type="ECO:0000259" key="5">
    <source>
        <dbReference type="PROSITE" id="PS50110"/>
    </source>
</evidence>
<dbReference type="Pfam" id="PF00072">
    <property type="entry name" value="Response_reg"/>
    <property type="match status" value="1"/>
</dbReference>
<dbReference type="Proteomes" id="UP000035199">
    <property type="component" value="Chromosome"/>
</dbReference>
<dbReference type="CDD" id="cd06170">
    <property type="entry name" value="LuxR_C_like"/>
    <property type="match status" value="1"/>
</dbReference>
<reference evidence="6 7" key="1">
    <citation type="journal article" date="2015" name="Genome Announc.">
        <title>Complete Genome Sequence of the Type Strain Corynebacterium mustelae DSM 45274, Isolated from Various Tissues of a Male Ferret with Lethal Sepsis.</title>
        <authorList>
            <person name="Ruckert C."/>
            <person name="Eimer J."/>
            <person name="Winkler A."/>
            <person name="Tauch A."/>
        </authorList>
    </citation>
    <scope>NUCLEOTIDE SEQUENCE [LARGE SCALE GENOMIC DNA]</scope>
    <source>
        <strain evidence="6 7">DSM 45274</strain>
    </source>
</reference>
<proteinExistence type="predicted"/>
<feature type="modified residue" description="4-aspartylphosphate" evidence="3">
    <location>
        <position position="60"/>
    </location>
</feature>
<dbReference type="KEGG" id="cmv:CMUST_03120"/>
<evidence type="ECO:0000259" key="4">
    <source>
        <dbReference type="PROSITE" id="PS50043"/>
    </source>
</evidence>
<dbReference type="AlphaFoldDB" id="A0A0G3GZI1"/>
<protein>
    <submittedName>
        <fullName evidence="6">Two component transcriptional regulator, LuxR family</fullName>
    </submittedName>
</protein>
<keyword evidence="1 3" id="KW-0597">Phosphoprotein</keyword>
<sequence length="207" mass="22243">MISIVVVDDETLIASSLATLLGLEDDLEVVASFSAGEEVVTWWRNRHEAGEPVPDVCVTDLQLGGIDGVEVAEQILAITRETKVLIVTSHSRPRQLKRALSAGVQGFMPKTSSAEDFAAAIRAMCSGRRYIDPELAAMTISSGDSLLTEREAEVIEAAGQGGSVEDIAAAVYLAVGTTRNYLSSAMAKLEAQNRFEAYLKAREKGWI</sequence>
<reference evidence="7" key="2">
    <citation type="submission" date="2015-05" db="EMBL/GenBank/DDBJ databases">
        <title>Complete genome sequence of Corynebacterium mustelae DSM 45274, isolated from various tissues of a male ferret with lethal sepsis.</title>
        <authorList>
            <person name="Ruckert C."/>
            <person name="Albersmeier A."/>
            <person name="Winkler A."/>
            <person name="Tauch A."/>
        </authorList>
    </citation>
    <scope>NUCLEOTIDE SEQUENCE [LARGE SCALE GENOMIC DNA]</scope>
    <source>
        <strain evidence="7">DSM 45274</strain>
    </source>
</reference>
<accession>A0A0G3GZI1</accession>
<dbReference type="InterPro" id="IPR001789">
    <property type="entry name" value="Sig_transdc_resp-reg_receiver"/>
</dbReference>
<dbReference type="InterPro" id="IPR039420">
    <property type="entry name" value="WalR-like"/>
</dbReference>
<evidence type="ECO:0000256" key="2">
    <source>
        <dbReference type="ARBA" id="ARBA00023125"/>
    </source>
</evidence>
<dbReference type="CDD" id="cd17535">
    <property type="entry name" value="REC_NarL-like"/>
    <property type="match status" value="1"/>
</dbReference>
<name>A0A0G3GZI1_9CORY</name>
<dbReference type="EMBL" id="CP011542">
    <property type="protein sequence ID" value="AKK04968.1"/>
    <property type="molecule type" value="Genomic_DNA"/>
</dbReference>
<dbReference type="PANTHER" id="PTHR43214">
    <property type="entry name" value="TWO-COMPONENT RESPONSE REGULATOR"/>
    <property type="match status" value="1"/>
</dbReference>
<dbReference type="InterPro" id="IPR016032">
    <property type="entry name" value="Sig_transdc_resp-reg_C-effctor"/>
</dbReference>